<reference evidence="7 8" key="1">
    <citation type="journal article" date="2011" name="Nature">
        <title>A high-resolution map of human evolutionary constraint using 29 mammals.</title>
        <authorList>
            <person name="Lindblad-Toh K."/>
            <person name="Garber M."/>
            <person name="Zuk O."/>
            <person name="Lin M.F."/>
            <person name="Parker B.J."/>
            <person name="Washietl S."/>
            <person name="Kheradpour P."/>
            <person name="Ernst J."/>
            <person name="Jordan G."/>
            <person name="Mauceli E."/>
            <person name="Ward L.D."/>
            <person name="Lowe C.B."/>
            <person name="Holloway A.K."/>
            <person name="Clamp M."/>
            <person name="Gnerre S."/>
            <person name="Alfoldi J."/>
            <person name="Beal K."/>
            <person name="Chang J."/>
            <person name="Clawson H."/>
            <person name="Cuff J."/>
            <person name="Di Palma F."/>
            <person name="Fitzgerald S."/>
            <person name="Flicek P."/>
            <person name="Guttman M."/>
            <person name="Hubisz M.J."/>
            <person name="Jaffe D.B."/>
            <person name="Jungreis I."/>
            <person name="Kent W.J."/>
            <person name="Kostka D."/>
            <person name="Lara M."/>
            <person name="Martins A.L."/>
            <person name="Massingham T."/>
            <person name="Moltke I."/>
            <person name="Raney B.J."/>
            <person name="Rasmussen M.D."/>
            <person name="Robinson J."/>
            <person name="Stark A."/>
            <person name="Vilella A.J."/>
            <person name="Wen J."/>
            <person name="Xie X."/>
            <person name="Zody M.C."/>
            <person name="Baldwin J."/>
            <person name="Bloom T."/>
            <person name="Chin C.W."/>
            <person name="Heiman D."/>
            <person name="Nicol R."/>
            <person name="Nusbaum C."/>
            <person name="Young S."/>
            <person name="Wilkinson J."/>
            <person name="Worley K.C."/>
            <person name="Kovar C.L."/>
            <person name="Muzny D.M."/>
            <person name="Gibbs R.A."/>
            <person name="Cree A."/>
            <person name="Dihn H.H."/>
            <person name="Fowler G."/>
            <person name="Jhangiani S."/>
            <person name="Joshi V."/>
            <person name="Lee S."/>
            <person name="Lewis L.R."/>
            <person name="Nazareth L.V."/>
            <person name="Okwuonu G."/>
            <person name="Santibanez J."/>
            <person name="Warren W.C."/>
            <person name="Mardis E.R."/>
            <person name="Weinstock G.M."/>
            <person name="Wilson R.K."/>
            <person name="Delehaunty K."/>
            <person name="Dooling D."/>
            <person name="Fronik C."/>
            <person name="Fulton L."/>
            <person name="Fulton B."/>
            <person name="Graves T."/>
            <person name="Minx P."/>
            <person name="Sodergren E."/>
            <person name="Birney E."/>
            <person name="Margulies E.H."/>
            <person name="Herrero J."/>
            <person name="Green E.D."/>
            <person name="Haussler D."/>
            <person name="Siepel A."/>
            <person name="Goldman N."/>
            <person name="Pollard K.S."/>
            <person name="Pedersen J.S."/>
            <person name="Lander E.S."/>
            <person name="Kellis M."/>
        </authorList>
    </citation>
    <scope>NUCLEOTIDE SEQUENCE [LARGE SCALE GENOMIC DNA]</scope>
    <source>
        <strain evidence="7 8">Thorbecke inbred</strain>
    </source>
</reference>
<evidence type="ECO:0000256" key="4">
    <source>
        <dbReference type="SAM" id="MobiDB-lite"/>
    </source>
</evidence>
<keyword evidence="3" id="KW-0393">Immunoglobulin domain</keyword>
<dbReference type="SMART" id="SM00409">
    <property type="entry name" value="IG"/>
    <property type="match status" value="1"/>
</dbReference>
<keyword evidence="2" id="KW-1015">Disulfide bond</keyword>
<accession>G1SSP5</accession>
<feature type="region of interest" description="Disordered" evidence="4">
    <location>
        <begin position="274"/>
        <end position="310"/>
    </location>
</feature>
<organism evidence="7 8">
    <name type="scientific">Oryctolagus cuniculus</name>
    <name type="common">Rabbit</name>
    <dbReference type="NCBI Taxonomy" id="9986"/>
    <lineage>
        <taxon>Eukaryota</taxon>
        <taxon>Metazoa</taxon>
        <taxon>Chordata</taxon>
        <taxon>Craniata</taxon>
        <taxon>Vertebrata</taxon>
        <taxon>Euteleostomi</taxon>
        <taxon>Mammalia</taxon>
        <taxon>Eutheria</taxon>
        <taxon>Euarchontoglires</taxon>
        <taxon>Glires</taxon>
        <taxon>Lagomorpha</taxon>
        <taxon>Leporidae</taxon>
        <taxon>Oryctolagus</taxon>
    </lineage>
</organism>
<dbReference type="PANTHER" id="PTHR16423:SF3">
    <property type="entry name" value="TREM-LIKE TRANSCRIPT 2 PROTEIN"/>
    <property type="match status" value="1"/>
</dbReference>
<evidence type="ECO:0000256" key="5">
    <source>
        <dbReference type="SAM" id="Phobius"/>
    </source>
</evidence>
<dbReference type="Ensembl" id="ENSOCUT00000007264.4">
    <property type="protein sequence ID" value="ENSOCUP00000006279.4"/>
    <property type="gene ID" value="ENSOCUG00000007264.4"/>
</dbReference>
<dbReference type="InterPro" id="IPR003599">
    <property type="entry name" value="Ig_sub"/>
</dbReference>
<gene>
    <name evidence="7" type="primary">TREML1</name>
</gene>
<dbReference type="InterPro" id="IPR013783">
    <property type="entry name" value="Ig-like_fold"/>
</dbReference>
<keyword evidence="8" id="KW-1185">Reference proteome</keyword>
<dbReference type="CDD" id="cd05716">
    <property type="entry name" value="IgV_pIgR_like"/>
    <property type="match status" value="1"/>
</dbReference>
<keyword evidence="5" id="KW-0812">Transmembrane</keyword>
<protein>
    <recommendedName>
        <fullName evidence="6">Ig-like domain-containing protein</fullName>
    </recommendedName>
</protein>
<evidence type="ECO:0000313" key="7">
    <source>
        <dbReference type="Ensembl" id="ENSOCUP00000006279.4"/>
    </source>
</evidence>
<proteinExistence type="predicted"/>
<name>G1SSP5_RABIT</name>
<dbReference type="EMBL" id="AAGW02017954">
    <property type="status" value="NOT_ANNOTATED_CDS"/>
    <property type="molecule type" value="Genomic_DNA"/>
</dbReference>
<keyword evidence="5" id="KW-1133">Transmembrane helix</keyword>
<reference evidence="7" key="3">
    <citation type="submission" date="2025-09" db="UniProtKB">
        <authorList>
            <consortium name="Ensembl"/>
        </authorList>
    </citation>
    <scope>IDENTIFICATION</scope>
    <source>
        <strain evidence="7">Thorbecke</strain>
    </source>
</reference>
<dbReference type="InParanoid" id="G1SSP5"/>
<dbReference type="Bgee" id="ENSOCUG00000007264">
    <property type="expression patterns" value="Expressed in blood and 3 other cell types or tissues"/>
</dbReference>
<keyword evidence="1" id="KW-0732">Signal</keyword>
<evidence type="ECO:0000256" key="2">
    <source>
        <dbReference type="ARBA" id="ARBA00023157"/>
    </source>
</evidence>
<dbReference type="PANTHER" id="PTHR16423">
    <property type="entry name" value="TREM-LIKE TRANSCRIPT PROTEIN"/>
    <property type="match status" value="1"/>
</dbReference>
<sequence>MDPDGKSREGLNNERASPRGHFHCGAVWQEAQCPKSSMWQGSMHKELGIWPRIGRFIAFSWVALCTRVVYLEAPKDHLPSPPPPPPDLACLSLPSGPVSEQGANQGLRELPIPTPVPASYPVLWVSRVCRKLCQCPDKPQGLTLLSLAMGPHLLLLLLPGLAGQGSAASLPELLQAPVGATILVQCHYRLQDVKARKVWCRFSADSCQPLVSSAVDRRTPGGSRTFLTDLGGGLLQVEVVALQEDDAGEYGCIVEGAAGPQTLHRVSLVVLPQVPGRSKEEEQTHKLGSVAEDPSSDLPGSASPWEPRQHEKSTPLIWGAVFLLGLLVAAVVLFAVLAKRKATRHAVCGRFQISRASGMDSGGPHIGDSGLAAAGPSDIAYARLDSPLSFENATYSDLPLDPPPSVPPLPPKVHISSKPVTYATVIFPGRDRGGAASCEPSQDPANSQTAPS</sequence>
<keyword evidence="5" id="KW-0472">Membrane</keyword>
<dbReference type="SMR" id="G1SSP5"/>
<dbReference type="AlphaFoldDB" id="G1SSP5"/>
<dbReference type="InterPro" id="IPR052314">
    <property type="entry name" value="Immune_rcpt_domain"/>
</dbReference>
<feature type="transmembrane region" description="Helical" evidence="5">
    <location>
        <begin position="316"/>
        <end position="337"/>
    </location>
</feature>
<feature type="compositionally biased region" description="Polar residues" evidence="4">
    <location>
        <begin position="439"/>
        <end position="452"/>
    </location>
</feature>
<reference evidence="7" key="2">
    <citation type="submission" date="2025-08" db="UniProtKB">
        <authorList>
            <consortium name="Ensembl"/>
        </authorList>
    </citation>
    <scope>IDENTIFICATION</scope>
    <source>
        <strain evidence="7">Thorbecke</strain>
    </source>
</reference>
<feature type="region of interest" description="Disordered" evidence="4">
    <location>
        <begin position="431"/>
        <end position="452"/>
    </location>
</feature>
<dbReference type="FunCoup" id="G1SSP5">
    <property type="interactions" value="20"/>
</dbReference>
<evidence type="ECO:0000256" key="3">
    <source>
        <dbReference type="ARBA" id="ARBA00023319"/>
    </source>
</evidence>
<evidence type="ECO:0000313" key="8">
    <source>
        <dbReference type="Proteomes" id="UP000001811"/>
    </source>
</evidence>
<dbReference type="HOGENOM" id="CLU_077694_1_0_1"/>
<dbReference type="STRING" id="9986.ENSOCUP00000006279"/>
<dbReference type="PROSITE" id="PS50835">
    <property type="entry name" value="IG_LIKE"/>
    <property type="match status" value="1"/>
</dbReference>
<evidence type="ECO:0000259" key="6">
    <source>
        <dbReference type="PROSITE" id="PS50835"/>
    </source>
</evidence>
<dbReference type="SUPFAM" id="SSF48726">
    <property type="entry name" value="Immunoglobulin"/>
    <property type="match status" value="1"/>
</dbReference>
<dbReference type="GO" id="GO:0009986">
    <property type="term" value="C:cell surface"/>
    <property type="evidence" value="ECO:0007669"/>
    <property type="project" value="TreeGrafter"/>
</dbReference>
<dbReference type="InterPro" id="IPR036179">
    <property type="entry name" value="Ig-like_dom_sf"/>
</dbReference>
<dbReference type="Gene3D" id="2.60.40.10">
    <property type="entry name" value="Immunoglobulins"/>
    <property type="match status" value="1"/>
</dbReference>
<dbReference type="InterPro" id="IPR007110">
    <property type="entry name" value="Ig-like_dom"/>
</dbReference>
<evidence type="ECO:0000256" key="1">
    <source>
        <dbReference type="ARBA" id="ARBA00022729"/>
    </source>
</evidence>
<dbReference type="eggNOG" id="ENOG502SRZV">
    <property type="taxonomic scope" value="Eukaryota"/>
</dbReference>
<dbReference type="GeneTree" id="ENSGT00470000042300"/>
<dbReference type="GO" id="GO:0038023">
    <property type="term" value="F:signaling receptor activity"/>
    <property type="evidence" value="ECO:0007669"/>
    <property type="project" value="TreeGrafter"/>
</dbReference>
<feature type="domain" description="Ig-like" evidence="6">
    <location>
        <begin position="151"/>
        <end position="267"/>
    </location>
</feature>
<dbReference type="Proteomes" id="UP000001811">
    <property type="component" value="Chromosome 12"/>
</dbReference>